<proteinExistence type="inferred from homology"/>
<evidence type="ECO:0000256" key="11">
    <source>
        <dbReference type="ARBA" id="ARBA00023136"/>
    </source>
</evidence>
<evidence type="ECO:0000313" key="17">
    <source>
        <dbReference type="EMBL" id="KAH8506234.1"/>
    </source>
</evidence>
<dbReference type="GO" id="GO:0016020">
    <property type="term" value="C:membrane"/>
    <property type="evidence" value="ECO:0007669"/>
    <property type="project" value="UniProtKB-SubCell"/>
</dbReference>
<gene>
    <name evidence="17" type="ORF">H0E87_013166</name>
</gene>
<evidence type="ECO:0000256" key="4">
    <source>
        <dbReference type="ARBA" id="ARBA00022617"/>
    </source>
</evidence>
<evidence type="ECO:0000256" key="13">
    <source>
        <dbReference type="ARBA" id="ARBA00041322"/>
    </source>
</evidence>
<accession>A0A8T2YM30</accession>
<organism evidence="17 18">
    <name type="scientific">Populus deltoides</name>
    <name type="common">Eastern poplar</name>
    <name type="synonym">Eastern cottonwood</name>
    <dbReference type="NCBI Taxonomy" id="3696"/>
    <lineage>
        <taxon>Eukaryota</taxon>
        <taxon>Viridiplantae</taxon>
        <taxon>Streptophyta</taxon>
        <taxon>Embryophyta</taxon>
        <taxon>Tracheophyta</taxon>
        <taxon>Spermatophyta</taxon>
        <taxon>Magnoliopsida</taxon>
        <taxon>eudicotyledons</taxon>
        <taxon>Gunneridae</taxon>
        <taxon>Pentapetalae</taxon>
        <taxon>rosids</taxon>
        <taxon>fabids</taxon>
        <taxon>Malpighiales</taxon>
        <taxon>Salicaceae</taxon>
        <taxon>Saliceae</taxon>
        <taxon>Populus</taxon>
    </lineage>
</organism>
<keyword evidence="9" id="KW-0408">Iron</keyword>
<evidence type="ECO:0000256" key="5">
    <source>
        <dbReference type="ARBA" id="ARBA00022692"/>
    </source>
</evidence>
<keyword evidence="8" id="KW-0560">Oxidoreductase</keyword>
<evidence type="ECO:0000313" key="18">
    <source>
        <dbReference type="Proteomes" id="UP000807159"/>
    </source>
</evidence>
<dbReference type="InterPro" id="IPR036396">
    <property type="entry name" value="Cyt_P450_sf"/>
</dbReference>
<evidence type="ECO:0000256" key="6">
    <source>
        <dbReference type="ARBA" id="ARBA00022723"/>
    </source>
</evidence>
<dbReference type="AlphaFoldDB" id="A0A8T2YM30"/>
<dbReference type="Gene3D" id="1.10.630.10">
    <property type="entry name" value="Cytochrome P450"/>
    <property type="match status" value="1"/>
</dbReference>
<keyword evidence="4" id="KW-0349">Heme</keyword>
<dbReference type="GO" id="GO:0016705">
    <property type="term" value="F:oxidoreductase activity, acting on paired donors, with incorporation or reduction of molecular oxygen"/>
    <property type="evidence" value="ECO:0007669"/>
    <property type="project" value="InterPro"/>
</dbReference>
<protein>
    <recommendedName>
        <fullName evidence="12">Trans-cinnamate 4-monooxygenase</fullName>
    </recommendedName>
    <alternativeName>
        <fullName evidence="13">Cinnamic acid 4-hydroxylase</fullName>
    </alternativeName>
    <alternativeName>
        <fullName evidence="15">Cytochrome P450 73</fullName>
    </alternativeName>
    <alternativeName>
        <fullName evidence="14">Cytochrome P450C4H</fullName>
    </alternativeName>
</protein>
<evidence type="ECO:0000256" key="15">
    <source>
        <dbReference type="ARBA" id="ARBA00042998"/>
    </source>
</evidence>
<reference evidence="17" key="1">
    <citation type="journal article" date="2021" name="J. Hered.">
        <title>Genome Assembly of Salicaceae Populus deltoides (Eastern Cottonwood) I-69 Based on Nanopore Sequencing and Hi-C Technologies.</title>
        <authorList>
            <person name="Bai S."/>
            <person name="Wu H."/>
            <person name="Zhang J."/>
            <person name="Pan Z."/>
            <person name="Zhao W."/>
            <person name="Li Z."/>
            <person name="Tong C."/>
        </authorList>
    </citation>
    <scope>NUCLEOTIDE SEQUENCE</scope>
    <source>
        <tissue evidence="17">Leaf</tissue>
    </source>
</reference>
<name>A0A8T2YM30_POPDE</name>
<evidence type="ECO:0000256" key="10">
    <source>
        <dbReference type="ARBA" id="ARBA00023033"/>
    </source>
</evidence>
<dbReference type="SUPFAM" id="SSF48264">
    <property type="entry name" value="Cytochrome P450"/>
    <property type="match status" value="1"/>
</dbReference>
<evidence type="ECO:0000256" key="2">
    <source>
        <dbReference type="ARBA" id="ARBA00004370"/>
    </source>
</evidence>
<dbReference type="PANTHER" id="PTHR47948">
    <property type="entry name" value="TRANS-CINNAMATE 4-MONOOXYGENASE"/>
    <property type="match status" value="1"/>
</dbReference>
<dbReference type="GO" id="GO:0004497">
    <property type="term" value="F:monooxygenase activity"/>
    <property type="evidence" value="ECO:0007669"/>
    <property type="project" value="UniProtKB-KW"/>
</dbReference>
<dbReference type="GO" id="GO:0005506">
    <property type="term" value="F:iron ion binding"/>
    <property type="evidence" value="ECO:0007669"/>
    <property type="project" value="InterPro"/>
</dbReference>
<comment type="subcellular location">
    <subcellularLocation>
        <location evidence="2">Membrane</location>
    </subcellularLocation>
</comment>
<comment type="caution">
    <text evidence="17">The sequence shown here is derived from an EMBL/GenBank/DDBJ whole genome shotgun (WGS) entry which is preliminary data.</text>
</comment>
<evidence type="ECO:0000256" key="14">
    <source>
        <dbReference type="ARBA" id="ARBA00042815"/>
    </source>
</evidence>
<dbReference type="InterPro" id="IPR001128">
    <property type="entry name" value="Cyt_P450"/>
</dbReference>
<comment type="cofactor">
    <cofactor evidence="1">
        <name>heme</name>
        <dbReference type="ChEBI" id="CHEBI:30413"/>
    </cofactor>
</comment>
<evidence type="ECO:0000256" key="9">
    <source>
        <dbReference type="ARBA" id="ARBA00023004"/>
    </source>
</evidence>
<dbReference type="PANTHER" id="PTHR47948:SF3">
    <property type="entry name" value="OS02G0467000 PROTEIN"/>
    <property type="match status" value="1"/>
</dbReference>
<keyword evidence="5" id="KW-0812">Transmembrane</keyword>
<evidence type="ECO:0000256" key="12">
    <source>
        <dbReference type="ARBA" id="ARBA00040090"/>
    </source>
</evidence>
<evidence type="ECO:0000256" key="7">
    <source>
        <dbReference type="ARBA" id="ARBA00022989"/>
    </source>
</evidence>
<evidence type="ECO:0000256" key="8">
    <source>
        <dbReference type="ARBA" id="ARBA00023002"/>
    </source>
</evidence>
<keyword evidence="10" id="KW-0503">Monooxygenase</keyword>
<sequence>FQPERFLEEDRDTESVVGKGRFSLRFLPFGVGRRSCRGIILAMPIMGLVNARLVSNFEMKAPPATGKIDASEGGQFSLHIANHSTVVFDPIKA</sequence>
<dbReference type="Pfam" id="PF00067">
    <property type="entry name" value="p450"/>
    <property type="match status" value="1"/>
</dbReference>
<dbReference type="EMBL" id="JACEGQ020000006">
    <property type="protein sequence ID" value="KAH8506234.1"/>
    <property type="molecule type" value="Genomic_DNA"/>
</dbReference>
<keyword evidence="18" id="KW-1185">Reference proteome</keyword>
<dbReference type="Proteomes" id="UP000807159">
    <property type="component" value="Chromosome 6"/>
</dbReference>
<keyword evidence="11" id="KW-0472">Membrane</keyword>
<evidence type="ECO:0000256" key="16">
    <source>
        <dbReference type="ARBA" id="ARBA00045946"/>
    </source>
</evidence>
<dbReference type="GO" id="GO:0020037">
    <property type="term" value="F:heme binding"/>
    <property type="evidence" value="ECO:0007669"/>
    <property type="project" value="InterPro"/>
</dbReference>
<comment type="function">
    <text evidence="16">Catalyzes the first oxidative step of the phenylpropanoid pathway in higher plants by transforming trans-cinnamate into p-coumarate. The compounds formed by this pathway are essential components for lignification, pollination, and defense against ultraviolet light, predators and pathogens.</text>
</comment>
<keyword evidence="7" id="KW-1133">Transmembrane helix</keyword>
<feature type="non-terminal residue" evidence="17">
    <location>
        <position position="1"/>
    </location>
</feature>
<keyword evidence="6" id="KW-0479">Metal-binding</keyword>
<evidence type="ECO:0000256" key="3">
    <source>
        <dbReference type="ARBA" id="ARBA00010617"/>
    </source>
</evidence>
<evidence type="ECO:0000256" key="1">
    <source>
        <dbReference type="ARBA" id="ARBA00001971"/>
    </source>
</evidence>
<comment type="similarity">
    <text evidence="3">Belongs to the cytochrome P450 family.</text>
</comment>